<dbReference type="RefSeq" id="WP_311362058.1">
    <property type="nucleotide sequence ID" value="NZ_JAVRIE010000004.1"/>
</dbReference>
<gene>
    <name evidence="3" type="ORF">RM544_12160</name>
</gene>
<comment type="caution">
    <text evidence="3">The sequence shown here is derived from an EMBL/GenBank/DDBJ whole genome shotgun (WGS) entry which is preliminary data.</text>
</comment>
<protein>
    <submittedName>
        <fullName evidence="3">PEP-CTERM sorting domain-containing protein</fullName>
    </submittedName>
</protein>
<accession>A0AAW8R578</accession>
<dbReference type="AlphaFoldDB" id="A0AAW8R578"/>
<dbReference type="Proteomes" id="UP001249020">
    <property type="component" value="Unassembled WGS sequence"/>
</dbReference>
<evidence type="ECO:0000313" key="3">
    <source>
        <dbReference type="EMBL" id="MDT0583296.1"/>
    </source>
</evidence>
<evidence type="ECO:0000313" key="4">
    <source>
        <dbReference type="Proteomes" id="UP001249020"/>
    </source>
</evidence>
<keyword evidence="2" id="KW-0732">Signal</keyword>
<name>A0AAW8R578_9ALTE</name>
<proteinExistence type="predicted"/>
<dbReference type="EMBL" id="JAVRIE010000004">
    <property type="protein sequence ID" value="MDT0583296.1"/>
    <property type="molecule type" value="Genomic_DNA"/>
</dbReference>
<keyword evidence="1" id="KW-1133">Transmembrane helix</keyword>
<reference evidence="3 4" key="1">
    <citation type="submission" date="2023-09" db="EMBL/GenBank/DDBJ databases">
        <authorList>
            <person name="Rey-Velasco X."/>
        </authorList>
    </citation>
    <scope>NUCLEOTIDE SEQUENCE [LARGE SCALE GENOMIC DNA]</scope>
    <source>
        <strain evidence="3 4">W409</strain>
    </source>
</reference>
<evidence type="ECO:0000256" key="2">
    <source>
        <dbReference type="SAM" id="SignalP"/>
    </source>
</evidence>
<keyword evidence="4" id="KW-1185">Reference proteome</keyword>
<feature type="signal peptide" evidence="2">
    <location>
        <begin position="1"/>
        <end position="23"/>
    </location>
</feature>
<keyword evidence="1" id="KW-0812">Transmembrane</keyword>
<keyword evidence="1" id="KW-0472">Membrane</keyword>
<evidence type="ECO:0000256" key="1">
    <source>
        <dbReference type="SAM" id="Phobius"/>
    </source>
</evidence>
<organism evidence="3 4">
    <name type="scientific">Brumicola blandensis</name>
    <dbReference type="NCBI Taxonomy" id="3075611"/>
    <lineage>
        <taxon>Bacteria</taxon>
        <taxon>Pseudomonadati</taxon>
        <taxon>Pseudomonadota</taxon>
        <taxon>Gammaproteobacteria</taxon>
        <taxon>Alteromonadales</taxon>
        <taxon>Alteromonadaceae</taxon>
        <taxon>Brumicola</taxon>
    </lineage>
</organism>
<feature type="transmembrane region" description="Helical" evidence="1">
    <location>
        <begin position="300"/>
        <end position="318"/>
    </location>
</feature>
<sequence>MKNFAKTSIALALLSTVSLHSKAELITYSVTATSETKSYFLGVSDGPVTETNQAGQTTASASTSVGSFIPGDSDELSQGMQSILPVDARSDAIAGGDNGFVLSSVGFGDYYTEANVTQTYTIETGNTGNSFLFDFLIDQGSLSAFCSPLEEVVLVEQEGPFDNAGCITQNDASASAEYQIDITFGGMSIFSSFARFETLGQNNFQQLVPNQLTKTGVSLSDDDASDGLYSWSELSVEDFNLGFIGANETVELVYSATVKSEGFFGFSPDGPSLTLANSAARFGDPSNIRGISNVRAVVEASAPGSILFLGIGALALAFRRKRG</sequence>
<feature type="chain" id="PRO_5043779338" evidence="2">
    <location>
        <begin position="24"/>
        <end position="323"/>
    </location>
</feature>